<dbReference type="Pfam" id="PF00462">
    <property type="entry name" value="Glutaredoxin"/>
    <property type="match status" value="1"/>
</dbReference>
<dbReference type="InterPro" id="IPR051548">
    <property type="entry name" value="Grx-like_ET"/>
</dbReference>
<sequence>MSSFTMYTTPWCGYCQRLKGQLGREDITFDEVDIEQVPEAAQIVEKVNGGNQTVPTLVYSDGTAMTNPSIAQIKAKLAELA</sequence>
<dbReference type="GO" id="GO:0045454">
    <property type="term" value="P:cell redox homeostasis"/>
    <property type="evidence" value="ECO:0007669"/>
    <property type="project" value="TreeGrafter"/>
</dbReference>
<dbReference type="EC" id="1.20.4.3" evidence="2"/>
<evidence type="ECO:0000313" key="2">
    <source>
        <dbReference type="EMBL" id="NYI79171.1"/>
    </source>
</evidence>
<dbReference type="Proteomes" id="UP000564496">
    <property type="component" value="Unassembled WGS sequence"/>
</dbReference>
<reference evidence="2 3" key="1">
    <citation type="submission" date="2020-07" db="EMBL/GenBank/DDBJ databases">
        <title>Sequencing the genomes of 1000 actinobacteria strains.</title>
        <authorList>
            <person name="Klenk H.-P."/>
        </authorList>
    </citation>
    <scope>NUCLEOTIDE SEQUENCE [LARGE SCALE GENOMIC DNA]</scope>
    <source>
        <strain evidence="2 3">DSM 26487</strain>
    </source>
</reference>
<proteinExistence type="predicted"/>
<protein>
    <submittedName>
        <fullName evidence="2">Mycoredoxin</fullName>
        <ecNumber evidence="2">1.20.4.3</ecNumber>
    </submittedName>
</protein>
<comment type="caution">
    <text evidence="2">The sequence shown here is derived from an EMBL/GenBank/DDBJ whole genome shotgun (WGS) entry which is preliminary data.</text>
</comment>
<dbReference type="PANTHER" id="PTHR34386:SF1">
    <property type="entry name" value="GLUTAREDOXIN-LIKE PROTEIN NRDH"/>
    <property type="match status" value="1"/>
</dbReference>
<dbReference type="AlphaFoldDB" id="A0A7Z0DPT0"/>
<dbReference type="GO" id="GO:0016491">
    <property type="term" value="F:oxidoreductase activity"/>
    <property type="evidence" value="ECO:0007669"/>
    <property type="project" value="UniProtKB-KW"/>
</dbReference>
<name>A0A7Z0DPT0_9ACTN</name>
<dbReference type="PROSITE" id="PS51354">
    <property type="entry name" value="GLUTAREDOXIN_2"/>
    <property type="match status" value="1"/>
</dbReference>
<organism evidence="2 3">
    <name type="scientific">Nocardioides panzhihuensis</name>
    <dbReference type="NCBI Taxonomy" id="860243"/>
    <lineage>
        <taxon>Bacteria</taxon>
        <taxon>Bacillati</taxon>
        <taxon>Actinomycetota</taxon>
        <taxon>Actinomycetes</taxon>
        <taxon>Propionibacteriales</taxon>
        <taxon>Nocardioidaceae</taxon>
        <taxon>Nocardioides</taxon>
    </lineage>
</organism>
<dbReference type="CDD" id="cd02976">
    <property type="entry name" value="NrdH"/>
    <property type="match status" value="1"/>
</dbReference>
<dbReference type="InterPro" id="IPR002109">
    <property type="entry name" value="Glutaredoxin"/>
</dbReference>
<dbReference type="EMBL" id="JACBZR010000001">
    <property type="protein sequence ID" value="NYI79171.1"/>
    <property type="molecule type" value="Genomic_DNA"/>
</dbReference>
<accession>A0A7Z0DPT0</accession>
<dbReference type="InterPro" id="IPR017937">
    <property type="entry name" value="Thioredoxin_CS"/>
</dbReference>
<dbReference type="RefSeq" id="WP_179659509.1">
    <property type="nucleotide sequence ID" value="NZ_JACBZR010000001.1"/>
</dbReference>
<dbReference type="NCBIfam" id="TIGR02200">
    <property type="entry name" value="GlrX_actino"/>
    <property type="match status" value="1"/>
</dbReference>
<evidence type="ECO:0000313" key="3">
    <source>
        <dbReference type="Proteomes" id="UP000564496"/>
    </source>
</evidence>
<dbReference type="InterPro" id="IPR036249">
    <property type="entry name" value="Thioredoxin-like_sf"/>
</dbReference>
<evidence type="ECO:0000259" key="1">
    <source>
        <dbReference type="Pfam" id="PF00462"/>
    </source>
</evidence>
<dbReference type="PANTHER" id="PTHR34386">
    <property type="entry name" value="GLUTAREDOXIN"/>
    <property type="match status" value="1"/>
</dbReference>
<dbReference type="InterPro" id="IPR011915">
    <property type="entry name" value="GlrX_actino"/>
</dbReference>
<keyword evidence="3" id="KW-1185">Reference proteome</keyword>
<gene>
    <name evidence="2" type="ORF">BJ988_003819</name>
</gene>
<keyword evidence="2" id="KW-0560">Oxidoreductase</keyword>
<dbReference type="SUPFAM" id="SSF52833">
    <property type="entry name" value="Thioredoxin-like"/>
    <property type="match status" value="1"/>
</dbReference>
<dbReference type="PROSITE" id="PS00194">
    <property type="entry name" value="THIOREDOXIN_1"/>
    <property type="match status" value="1"/>
</dbReference>
<feature type="domain" description="Glutaredoxin" evidence="1">
    <location>
        <begin position="5"/>
        <end position="59"/>
    </location>
</feature>
<dbReference type="Gene3D" id="3.40.30.10">
    <property type="entry name" value="Glutaredoxin"/>
    <property type="match status" value="1"/>
</dbReference>
<dbReference type="GO" id="GO:0009055">
    <property type="term" value="F:electron transfer activity"/>
    <property type="evidence" value="ECO:0007669"/>
    <property type="project" value="TreeGrafter"/>
</dbReference>